<evidence type="ECO:0000313" key="4">
    <source>
        <dbReference type="EMBL" id="MCQ8129130.1"/>
    </source>
</evidence>
<keyword evidence="1" id="KW-0597">Phosphoprotein</keyword>
<dbReference type="InterPro" id="IPR003607">
    <property type="entry name" value="HD/PDEase_dom"/>
</dbReference>
<reference evidence="4 5" key="1">
    <citation type="submission" date="2022-07" db="EMBL/GenBank/DDBJ databases">
        <title>Methylomonas rivi sp. nov., Methylomonas rosea sp. nov., Methylomonas aureus sp. nov. and Methylomonas subterranea sp. nov., four novel methanotrophs isolated from a freshwater creek and the deep terrestrial subsurface.</title>
        <authorList>
            <person name="Abin C."/>
            <person name="Sankaranarayanan K."/>
            <person name="Garner C."/>
            <person name="Sindelar R."/>
            <person name="Kotary K."/>
            <person name="Garner R."/>
            <person name="Barclay S."/>
            <person name="Lawson P."/>
            <person name="Krumholz L."/>
        </authorList>
    </citation>
    <scope>NUCLEOTIDE SEQUENCE [LARGE SCALE GENOMIC DNA]</scope>
    <source>
        <strain evidence="4 5">WSC-6</strain>
    </source>
</reference>
<evidence type="ECO:0000259" key="3">
    <source>
        <dbReference type="PROSITE" id="PS51832"/>
    </source>
</evidence>
<sequence>MNGRATKTLLLVDDEPANLHVLRQILQDNYRLIFARDGQKALELSRETVPDLILLDVMMPGQSGYEICQALKQDPHTGKIPVIFVTAMSDSLDEAHGFDVGAVDYITKPVNPAIVRARIATHLTLVRTDELEETRLQIIQRLGRAAEYRDNETGRHVIRISHFSKLLAAAAGFSAHDADELFHAAPMHDIGKIGVPDKVLLKPGPLNDEEWIIMRRHPQIGAEIIGQHTSPLLQMAYTIALTHHEKWDGSGYPYKLKGEQIPMVGRIVALVDVFDALTTARPYKHAWPVEEAVALLQRESGRHFDPNLVPIFLDLMPEIGNIMQEWAEDCAPAEPTNRIEACDSV</sequence>
<dbReference type="PROSITE" id="PS50110">
    <property type="entry name" value="RESPONSE_REGULATORY"/>
    <property type="match status" value="1"/>
</dbReference>
<feature type="modified residue" description="4-aspartylphosphate" evidence="1">
    <location>
        <position position="56"/>
    </location>
</feature>
<dbReference type="SMART" id="SM00471">
    <property type="entry name" value="HDc"/>
    <property type="match status" value="1"/>
</dbReference>
<dbReference type="SMART" id="SM00448">
    <property type="entry name" value="REC"/>
    <property type="match status" value="1"/>
</dbReference>
<dbReference type="Gene3D" id="3.40.50.2300">
    <property type="match status" value="1"/>
</dbReference>
<feature type="domain" description="Response regulatory" evidence="2">
    <location>
        <begin position="8"/>
        <end position="123"/>
    </location>
</feature>
<gene>
    <name evidence="4" type="ORF">NP596_11760</name>
</gene>
<dbReference type="CDD" id="cd00077">
    <property type="entry name" value="HDc"/>
    <property type="match status" value="1"/>
</dbReference>
<accession>A0ABT1U5P4</accession>
<dbReference type="Proteomes" id="UP001524586">
    <property type="component" value="Unassembled WGS sequence"/>
</dbReference>
<dbReference type="InterPro" id="IPR037522">
    <property type="entry name" value="HD_GYP_dom"/>
</dbReference>
<dbReference type="Gene3D" id="1.10.3210.10">
    <property type="entry name" value="Hypothetical protein af1432"/>
    <property type="match status" value="1"/>
</dbReference>
<proteinExistence type="predicted"/>
<name>A0ABT1U5P4_9GAMM</name>
<feature type="domain" description="HD-GYP" evidence="3">
    <location>
        <begin position="131"/>
        <end position="328"/>
    </location>
</feature>
<dbReference type="Pfam" id="PF00072">
    <property type="entry name" value="Response_reg"/>
    <property type="match status" value="1"/>
</dbReference>
<dbReference type="SUPFAM" id="SSF52172">
    <property type="entry name" value="CheY-like"/>
    <property type="match status" value="1"/>
</dbReference>
<dbReference type="PANTHER" id="PTHR45228">
    <property type="entry name" value="CYCLIC DI-GMP PHOSPHODIESTERASE TM_0186-RELATED"/>
    <property type="match status" value="1"/>
</dbReference>
<evidence type="ECO:0000256" key="1">
    <source>
        <dbReference type="PROSITE-ProRule" id="PRU00169"/>
    </source>
</evidence>
<dbReference type="RefSeq" id="WP_256615557.1">
    <property type="nucleotide sequence ID" value="NZ_JANIBK010000057.1"/>
</dbReference>
<dbReference type="InterPro" id="IPR011006">
    <property type="entry name" value="CheY-like_superfamily"/>
</dbReference>
<dbReference type="PROSITE" id="PS51832">
    <property type="entry name" value="HD_GYP"/>
    <property type="match status" value="1"/>
</dbReference>
<dbReference type="InterPro" id="IPR052020">
    <property type="entry name" value="Cyclic_di-GMP/3'3'-cGAMP_PDE"/>
</dbReference>
<protein>
    <submittedName>
        <fullName evidence="4">Two-component system response regulator</fullName>
    </submittedName>
</protein>
<keyword evidence="5" id="KW-1185">Reference proteome</keyword>
<evidence type="ECO:0000313" key="5">
    <source>
        <dbReference type="Proteomes" id="UP001524586"/>
    </source>
</evidence>
<dbReference type="Pfam" id="PF13487">
    <property type="entry name" value="HD_5"/>
    <property type="match status" value="1"/>
</dbReference>
<dbReference type="SUPFAM" id="SSF109604">
    <property type="entry name" value="HD-domain/PDEase-like"/>
    <property type="match status" value="1"/>
</dbReference>
<evidence type="ECO:0000259" key="2">
    <source>
        <dbReference type="PROSITE" id="PS50110"/>
    </source>
</evidence>
<organism evidence="4 5">
    <name type="scientific">Methylomonas rivi</name>
    <dbReference type="NCBI Taxonomy" id="2952226"/>
    <lineage>
        <taxon>Bacteria</taxon>
        <taxon>Pseudomonadati</taxon>
        <taxon>Pseudomonadota</taxon>
        <taxon>Gammaproteobacteria</taxon>
        <taxon>Methylococcales</taxon>
        <taxon>Methylococcaceae</taxon>
        <taxon>Methylomonas</taxon>
    </lineage>
</organism>
<comment type="caution">
    <text evidence="4">The sequence shown here is derived from an EMBL/GenBank/DDBJ whole genome shotgun (WGS) entry which is preliminary data.</text>
</comment>
<dbReference type="InterPro" id="IPR001789">
    <property type="entry name" value="Sig_transdc_resp-reg_receiver"/>
</dbReference>
<dbReference type="PANTHER" id="PTHR45228:SF5">
    <property type="entry name" value="CYCLIC DI-GMP PHOSPHODIESTERASE VC_1348-RELATED"/>
    <property type="match status" value="1"/>
</dbReference>
<dbReference type="EMBL" id="JANIBK010000057">
    <property type="protein sequence ID" value="MCQ8129130.1"/>
    <property type="molecule type" value="Genomic_DNA"/>
</dbReference>